<name>A0A6J7AFZ8_9ZZZZ</name>
<evidence type="ECO:0000256" key="1">
    <source>
        <dbReference type="SAM" id="Phobius"/>
    </source>
</evidence>
<evidence type="ECO:0000259" key="2">
    <source>
        <dbReference type="Pfam" id="PF07331"/>
    </source>
</evidence>
<keyword evidence="1" id="KW-0472">Membrane</keyword>
<sequence>MILQKISKQGKGELAFAGSLFLLGIFVAWDTSKMVIPQGSSIVSPQTFPYMVAAFTSLVGLVLISDVLRGRLGTPDGAEPGDPFIAPSYKTMAILMAAIGLHVILLEIAGYVVSATICFFGVSFAFGSRKYLKDFAVSLIFALTVYFSFTKGLNINLPAGFFEGVFGK</sequence>
<protein>
    <submittedName>
        <fullName evidence="3">Unannotated protein</fullName>
    </submittedName>
</protein>
<proteinExistence type="predicted"/>
<keyword evidence="1" id="KW-0812">Transmembrane</keyword>
<dbReference type="Pfam" id="PF07331">
    <property type="entry name" value="TctB"/>
    <property type="match status" value="1"/>
</dbReference>
<keyword evidence="1" id="KW-1133">Transmembrane helix</keyword>
<dbReference type="InterPro" id="IPR009936">
    <property type="entry name" value="DUF1468"/>
</dbReference>
<gene>
    <name evidence="3" type="ORF">UFOPK3167_01033</name>
</gene>
<reference evidence="3" key="1">
    <citation type="submission" date="2020-05" db="EMBL/GenBank/DDBJ databases">
        <authorList>
            <person name="Chiriac C."/>
            <person name="Salcher M."/>
            <person name="Ghai R."/>
            <person name="Kavagutti S V."/>
        </authorList>
    </citation>
    <scope>NUCLEOTIDE SEQUENCE</scope>
</reference>
<dbReference type="EMBL" id="CAFABF010000060">
    <property type="protein sequence ID" value="CAB4831169.1"/>
    <property type="molecule type" value="Genomic_DNA"/>
</dbReference>
<evidence type="ECO:0000313" key="3">
    <source>
        <dbReference type="EMBL" id="CAB4831169.1"/>
    </source>
</evidence>
<organism evidence="3">
    <name type="scientific">freshwater metagenome</name>
    <dbReference type="NCBI Taxonomy" id="449393"/>
    <lineage>
        <taxon>unclassified sequences</taxon>
        <taxon>metagenomes</taxon>
        <taxon>ecological metagenomes</taxon>
    </lineage>
</organism>
<feature type="transmembrane region" description="Helical" evidence="1">
    <location>
        <begin position="12"/>
        <end position="29"/>
    </location>
</feature>
<accession>A0A6J7AFZ8</accession>
<feature type="transmembrane region" description="Helical" evidence="1">
    <location>
        <begin position="135"/>
        <end position="153"/>
    </location>
</feature>
<feature type="domain" description="DUF1468" evidence="2">
    <location>
        <begin position="16"/>
        <end position="158"/>
    </location>
</feature>
<dbReference type="AlphaFoldDB" id="A0A6J7AFZ8"/>
<feature type="transmembrane region" description="Helical" evidence="1">
    <location>
        <begin position="49"/>
        <end position="68"/>
    </location>
</feature>